<dbReference type="Pfam" id="PF00295">
    <property type="entry name" value="Glyco_hydro_28"/>
    <property type="match status" value="1"/>
</dbReference>
<dbReference type="Gene3D" id="2.160.20.10">
    <property type="entry name" value="Single-stranded right-handed beta-helix, Pectin lyase-like"/>
    <property type="match status" value="1"/>
</dbReference>
<dbReference type="GO" id="GO:0005975">
    <property type="term" value="P:carbohydrate metabolic process"/>
    <property type="evidence" value="ECO:0007669"/>
    <property type="project" value="InterPro"/>
</dbReference>
<dbReference type="AlphaFoldDB" id="A0A9D5BMF8"/>
<evidence type="ECO:0000256" key="3">
    <source>
        <dbReference type="ARBA" id="ARBA00022512"/>
    </source>
</evidence>
<dbReference type="Gramene" id="Psat01G0432300-T1">
    <property type="protein sequence ID" value="KAI5446443.1"/>
    <property type="gene ID" value="KIW84_014323"/>
</dbReference>
<evidence type="ECO:0000256" key="1">
    <source>
        <dbReference type="ARBA" id="ARBA00004191"/>
    </source>
</evidence>
<keyword evidence="4" id="KW-0964">Secreted</keyword>
<sequence>MATAKKVSVLVLWFAIVCNYVGAAPRPRVRPVAGPDIYRGKNVAKDSLLPGEKVVNVMSLGAKPDGKFDCTEAFMGAWREACHSNVQARLLIPRGTFLVSTMFFAGPCQTPGPVTIQVIGTVLATGDISDYVNGEWLMFRDIAGIKLIGGGIFDGNGKAAWQFSQNCEADPTNQCVRSPSSIYFSNVTNGIIQNIKSVNPKGFHFFITNSANIRLRLLRLTAPDTSPNTDGLHVSHSINVKISKSTIETGDDCISMIQGVTNVAIKRVRCGPGHGISIGSLGKYPDEIEVRDVRVMRTTLIGTDNGLRIKTWPDKYQGAASKITFSNITMENVKNPIIIDQEYECQPNCQKKPSLVKLSDIIFRNIKGTTISPVAVDLRCSKQFPCQNVRLENIDLQLGATPTGSRCTNIKPIYVGLQKPPPCA</sequence>
<evidence type="ECO:0000313" key="12">
    <source>
        <dbReference type="Proteomes" id="UP001058974"/>
    </source>
</evidence>
<dbReference type="FunFam" id="2.160.20.10:FF:000004">
    <property type="entry name" value="Pectin lyase-like superfamily protein"/>
    <property type="match status" value="1"/>
</dbReference>
<feature type="active site" evidence="8">
    <location>
        <position position="274"/>
    </location>
</feature>
<comment type="similarity">
    <text evidence="2 9">Belongs to the glycosyl hydrolase 28 family.</text>
</comment>
<organism evidence="11 12">
    <name type="scientific">Pisum sativum</name>
    <name type="common">Garden pea</name>
    <name type="synonym">Lathyrus oleraceus</name>
    <dbReference type="NCBI Taxonomy" id="3888"/>
    <lineage>
        <taxon>Eukaryota</taxon>
        <taxon>Viridiplantae</taxon>
        <taxon>Streptophyta</taxon>
        <taxon>Embryophyta</taxon>
        <taxon>Tracheophyta</taxon>
        <taxon>Spermatophyta</taxon>
        <taxon>Magnoliopsida</taxon>
        <taxon>eudicotyledons</taxon>
        <taxon>Gunneridae</taxon>
        <taxon>Pentapetalae</taxon>
        <taxon>rosids</taxon>
        <taxon>fabids</taxon>
        <taxon>Fabales</taxon>
        <taxon>Fabaceae</taxon>
        <taxon>Papilionoideae</taxon>
        <taxon>50 kb inversion clade</taxon>
        <taxon>NPAAA clade</taxon>
        <taxon>Hologalegina</taxon>
        <taxon>IRL clade</taxon>
        <taxon>Fabeae</taxon>
        <taxon>Lathyrus</taxon>
    </lineage>
</organism>
<accession>A0A9D5BMF8</accession>
<dbReference type="InterPro" id="IPR011050">
    <property type="entry name" value="Pectin_lyase_fold/virulence"/>
</dbReference>
<comment type="caution">
    <text evidence="11">The sequence shown here is derived from an EMBL/GenBank/DDBJ whole genome shotgun (WGS) entry which is preliminary data.</text>
</comment>
<keyword evidence="10" id="KW-0732">Signal</keyword>
<feature type="chain" id="PRO_5039313182" description="Exopolygalacturonase-like" evidence="10">
    <location>
        <begin position="24"/>
        <end position="424"/>
    </location>
</feature>
<dbReference type="SUPFAM" id="SSF51126">
    <property type="entry name" value="Pectin lyase-like"/>
    <property type="match status" value="1"/>
</dbReference>
<reference evidence="11 12" key="1">
    <citation type="journal article" date="2022" name="Nat. Genet.">
        <title>Improved pea reference genome and pan-genome highlight genomic features and evolutionary characteristics.</title>
        <authorList>
            <person name="Yang T."/>
            <person name="Liu R."/>
            <person name="Luo Y."/>
            <person name="Hu S."/>
            <person name="Wang D."/>
            <person name="Wang C."/>
            <person name="Pandey M.K."/>
            <person name="Ge S."/>
            <person name="Xu Q."/>
            <person name="Li N."/>
            <person name="Li G."/>
            <person name="Huang Y."/>
            <person name="Saxena R.K."/>
            <person name="Ji Y."/>
            <person name="Li M."/>
            <person name="Yan X."/>
            <person name="He Y."/>
            <person name="Liu Y."/>
            <person name="Wang X."/>
            <person name="Xiang C."/>
            <person name="Varshney R.K."/>
            <person name="Ding H."/>
            <person name="Gao S."/>
            <person name="Zong X."/>
        </authorList>
    </citation>
    <scope>NUCLEOTIDE SEQUENCE [LARGE SCALE GENOMIC DNA]</scope>
    <source>
        <strain evidence="11 12">cv. Zhongwan 6</strain>
    </source>
</reference>
<evidence type="ECO:0000313" key="11">
    <source>
        <dbReference type="EMBL" id="KAI5446443.1"/>
    </source>
</evidence>
<keyword evidence="5 9" id="KW-0378">Hydrolase</keyword>
<dbReference type="Gramene" id="PSAT_LOCUS4843_t1">
    <property type="protein sequence ID" value="CAL5184354.1"/>
    <property type="gene ID" value="PSAT_LOCUS4843"/>
</dbReference>
<keyword evidence="7" id="KW-0961">Cell wall biogenesis/degradation</keyword>
<dbReference type="Proteomes" id="UP001058974">
    <property type="component" value="Chromosome 1"/>
</dbReference>
<evidence type="ECO:0000256" key="9">
    <source>
        <dbReference type="RuleBase" id="RU361169"/>
    </source>
</evidence>
<dbReference type="GO" id="GO:0071555">
    <property type="term" value="P:cell wall organization"/>
    <property type="evidence" value="ECO:0007669"/>
    <property type="project" value="UniProtKB-KW"/>
</dbReference>
<dbReference type="PROSITE" id="PS00502">
    <property type="entry name" value="POLYGALACTURONASE"/>
    <property type="match status" value="1"/>
</dbReference>
<dbReference type="Gramene" id="Psat1g157680.1">
    <property type="protein sequence ID" value="Psat1g157680.1.cds"/>
    <property type="gene ID" value="Psat1g157680"/>
</dbReference>
<name>A0A9D5BMF8_PEA</name>
<dbReference type="PANTHER" id="PTHR31375">
    <property type="match status" value="1"/>
</dbReference>
<keyword evidence="3" id="KW-0134">Cell wall</keyword>
<dbReference type="EMBL" id="JAMSHJ010000001">
    <property type="protein sequence ID" value="KAI5446443.1"/>
    <property type="molecule type" value="Genomic_DNA"/>
</dbReference>
<evidence type="ECO:0000256" key="6">
    <source>
        <dbReference type="ARBA" id="ARBA00023295"/>
    </source>
</evidence>
<proteinExistence type="inferred from homology"/>
<gene>
    <name evidence="11" type="ORF">KIW84_014323</name>
</gene>
<keyword evidence="6 9" id="KW-0326">Glycosidase</keyword>
<evidence type="ECO:0000256" key="5">
    <source>
        <dbReference type="ARBA" id="ARBA00022801"/>
    </source>
</evidence>
<dbReference type="InterPro" id="IPR000743">
    <property type="entry name" value="Glyco_hydro_28"/>
</dbReference>
<keyword evidence="12" id="KW-1185">Reference proteome</keyword>
<dbReference type="GO" id="GO:0004650">
    <property type="term" value="F:polygalacturonase activity"/>
    <property type="evidence" value="ECO:0007669"/>
    <property type="project" value="InterPro"/>
</dbReference>
<evidence type="ECO:0000256" key="10">
    <source>
        <dbReference type="SAM" id="SignalP"/>
    </source>
</evidence>
<dbReference type="InterPro" id="IPR012334">
    <property type="entry name" value="Pectin_lyas_fold"/>
</dbReference>
<evidence type="ECO:0000256" key="7">
    <source>
        <dbReference type="ARBA" id="ARBA00023316"/>
    </source>
</evidence>
<protein>
    <recommendedName>
        <fullName evidence="13">Exopolygalacturonase-like</fullName>
    </recommendedName>
</protein>
<feature type="signal peptide" evidence="10">
    <location>
        <begin position="1"/>
        <end position="23"/>
    </location>
</feature>
<evidence type="ECO:0008006" key="13">
    <source>
        <dbReference type="Google" id="ProtNLM"/>
    </source>
</evidence>
<evidence type="ECO:0000256" key="8">
    <source>
        <dbReference type="PROSITE-ProRule" id="PRU10052"/>
    </source>
</evidence>
<comment type="subcellular location">
    <subcellularLocation>
        <location evidence="1">Secreted</location>
        <location evidence="1">Cell wall</location>
    </subcellularLocation>
</comment>
<evidence type="ECO:0000256" key="2">
    <source>
        <dbReference type="ARBA" id="ARBA00008834"/>
    </source>
</evidence>
<evidence type="ECO:0000256" key="4">
    <source>
        <dbReference type="ARBA" id="ARBA00022525"/>
    </source>
</evidence>